<dbReference type="NCBIfam" id="TIGR00756">
    <property type="entry name" value="PPR"/>
    <property type="match status" value="5"/>
</dbReference>
<feature type="repeat" description="PPR" evidence="2">
    <location>
        <begin position="261"/>
        <end position="295"/>
    </location>
</feature>
<dbReference type="Pfam" id="PF13041">
    <property type="entry name" value="PPR_2"/>
    <property type="match status" value="3"/>
</dbReference>
<feature type="repeat" description="PPR" evidence="2">
    <location>
        <begin position="191"/>
        <end position="225"/>
    </location>
</feature>
<evidence type="ECO:0000313" key="4">
    <source>
        <dbReference type="Proteomes" id="UP000827721"/>
    </source>
</evidence>
<dbReference type="InterPro" id="IPR046960">
    <property type="entry name" value="PPR_At4g14850-like_plant"/>
</dbReference>
<dbReference type="Pfam" id="PF20431">
    <property type="entry name" value="E_motif"/>
    <property type="match status" value="1"/>
</dbReference>
<proteinExistence type="predicted"/>
<organism evidence="3 4">
    <name type="scientific">Xanthoceras sorbifolium</name>
    <dbReference type="NCBI Taxonomy" id="99658"/>
    <lineage>
        <taxon>Eukaryota</taxon>
        <taxon>Viridiplantae</taxon>
        <taxon>Streptophyta</taxon>
        <taxon>Embryophyta</taxon>
        <taxon>Tracheophyta</taxon>
        <taxon>Spermatophyta</taxon>
        <taxon>Magnoliopsida</taxon>
        <taxon>eudicotyledons</taxon>
        <taxon>Gunneridae</taxon>
        <taxon>Pentapetalae</taxon>
        <taxon>rosids</taxon>
        <taxon>malvids</taxon>
        <taxon>Sapindales</taxon>
        <taxon>Sapindaceae</taxon>
        <taxon>Xanthoceroideae</taxon>
        <taxon>Xanthoceras</taxon>
    </lineage>
</organism>
<evidence type="ECO:0000313" key="3">
    <source>
        <dbReference type="EMBL" id="KAH7560483.1"/>
    </source>
</evidence>
<dbReference type="Proteomes" id="UP000827721">
    <property type="component" value="Unassembled WGS sequence"/>
</dbReference>
<comment type="caution">
    <text evidence="3">The sequence shown here is derived from an EMBL/GenBank/DDBJ whole genome shotgun (WGS) entry which is preliminary data.</text>
</comment>
<dbReference type="Gene3D" id="1.25.40.10">
    <property type="entry name" value="Tetratricopeptide repeat domain"/>
    <property type="match status" value="4"/>
</dbReference>
<keyword evidence="1" id="KW-0677">Repeat</keyword>
<evidence type="ECO:0000256" key="2">
    <source>
        <dbReference type="PROSITE-ProRule" id="PRU00708"/>
    </source>
</evidence>
<accession>A0ABQ8HHI9</accession>
<dbReference type="Pfam" id="PF01535">
    <property type="entry name" value="PPR"/>
    <property type="match status" value="1"/>
</dbReference>
<feature type="repeat" description="PPR" evidence="2">
    <location>
        <begin position="226"/>
        <end position="260"/>
    </location>
</feature>
<evidence type="ECO:0008006" key="5">
    <source>
        <dbReference type="Google" id="ProtNLM"/>
    </source>
</evidence>
<dbReference type="PROSITE" id="PS51375">
    <property type="entry name" value="PPR"/>
    <property type="match status" value="4"/>
</dbReference>
<keyword evidence="4" id="KW-1185">Reference proteome</keyword>
<gene>
    <name evidence="3" type="ORF">JRO89_XS10G0029400</name>
</gene>
<dbReference type="PANTHER" id="PTHR47926">
    <property type="entry name" value="PENTATRICOPEPTIDE REPEAT-CONTAINING PROTEIN"/>
    <property type="match status" value="1"/>
</dbReference>
<dbReference type="InterPro" id="IPR011990">
    <property type="entry name" value="TPR-like_helical_dom_sf"/>
</dbReference>
<evidence type="ECO:0000256" key="1">
    <source>
        <dbReference type="ARBA" id="ARBA00022737"/>
    </source>
</evidence>
<sequence length="556" mass="62379">MQKVGINWSILWSHEKICFPNKELVSHPGFLLQKCMKCKALRPGKQLHALLLISTHLNIFSLNSKLVGMYASCGDVKSARLVFDEIPNPNVFAVNWMVLASAYNGDFEKAIGYFSLMRDSLNSCNKFTFSIVLKACVGLLDLKKGKEVHSMVNKMGFESDVSVGNALIDMYCKCGHVSYGRIVFDKMVDRDVASWTSMICGYCNTGKIEQAIVLFERMRLEGLEPNDFTWNAMIAGYARRGDTNGTFEIFSRMTAEGLVPDLVTWNAVISGFAQSQRADEAFKLFREMIVAGVKPNIVTVTGLLPACGLTGSIRRGRAIQGWIHRMGLDINVFVASALIDMYSKCGRVKDAKNVFDMIQVKNVASWNAMIGCYGKHGIFDASMELFEKMQEEGMQPNEVTFIAVLSACSHGDLVEKGLKIFRSMKETRGIEISKEHYACVVDMLCRSGRMMEAYELLIGMPIEITDSIAGAFFNGCKIHGRRDLANLMAEKIMRMDLKKPGAFVTLSNIYAANGEWHQVEKLRNIMKEKNVHKKPGFSWVEKNDNFFGEEVEKEIK</sequence>
<dbReference type="PANTHER" id="PTHR47926:SF453">
    <property type="entry name" value="PENTATRICOPEPTIDE REPEAT (PPR) SUPERFAMILY PROTEIN"/>
    <property type="match status" value="1"/>
</dbReference>
<feature type="repeat" description="PPR" evidence="2">
    <location>
        <begin position="362"/>
        <end position="396"/>
    </location>
</feature>
<name>A0ABQ8HHI9_9ROSI</name>
<protein>
    <recommendedName>
        <fullName evidence="5">Pentatricopeptide repeat-containing protein</fullName>
    </recommendedName>
</protein>
<dbReference type="EMBL" id="JAFEMO010000010">
    <property type="protein sequence ID" value="KAH7560483.1"/>
    <property type="molecule type" value="Genomic_DNA"/>
</dbReference>
<reference evidence="3 4" key="1">
    <citation type="submission" date="2021-02" db="EMBL/GenBank/DDBJ databases">
        <title>Plant Genome Project.</title>
        <authorList>
            <person name="Zhang R.-G."/>
        </authorList>
    </citation>
    <scope>NUCLEOTIDE SEQUENCE [LARGE SCALE GENOMIC DNA]</scope>
    <source>
        <tissue evidence="3">Leaves</tissue>
    </source>
</reference>
<dbReference type="InterPro" id="IPR002885">
    <property type="entry name" value="PPR_rpt"/>
</dbReference>
<dbReference type="InterPro" id="IPR046848">
    <property type="entry name" value="E_motif"/>
</dbReference>